<feature type="compositionally biased region" description="Basic and acidic residues" evidence="1">
    <location>
        <begin position="33"/>
        <end position="56"/>
    </location>
</feature>
<feature type="region of interest" description="Disordered" evidence="1">
    <location>
        <begin position="29"/>
        <end position="77"/>
    </location>
</feature>
<reference evidence="3 4" key="1">
    <citation type="submission" date="2018-03" db="EMBL/GenBank/DDBJ databases">
        <title>Draft Genome Sequences of the Obligatory Marine Myxobacteria Enhygromyxa salina SWB005.</title>
        <authorList>
            <person name="Poehlein A."/>
            <person name="Moghaddam J.A."/>
            <person name="Harms H."/>
            <person name="Alanjari M."/>
            <person name="Koenig G.M."/>
            <person name="Daniel R."/>
            <person name="Schaeberle T.F."/>
        </authorList>
    </citation>
    <scope>NUCLEOTIDE SEQUENCE [LARGE SCALE GENOMIC DNA]</scope>
    <source>
        <strain evidence="3 4">SWB005</strain>
    </source>
</reference>
<feature type="chain" id="PRO_5015528769" evidence="2">
    <location>
        <begin position="28"/>
        <end position="192"/>
    </location>
</feature>
<proteinExistence type="predicted"/>
<organism evidence="3 4">
    <name type="scientific">Enhygromyxa salina</name>
    <dbReference type="NCBI Taxonomy" id="215803"/>
    <lineage>
        <taxon>Bacteria</taxon>
        <taxon>Pseudomonadati</taxon>
        <taxon>Myxococcota</taxon>
        <taxon>Polyangia</taxon>
        <taxon>Nannocystales</taxon>
        <taxon>Nannocystaceae</taxon>
        <taxon>Enhygromyxa</taxon>
    </lineage>
</organism>
<keyword evidence="2" id="KW-0732">Signal</keyword>
<name>A0A2S9YK12_9BACT</name>
<accession>A0A2S9YK12</accession>
<evidence type="ECO:0000256" key="2">
    <source>
        <dbReference type="SAM" id="SignalP"/>
    </source>
</evidence>
<gene>
    <name evidence="3" type="ORF">ENSA5_02540</name>
</gene>
<feature type="signal peptide" evidence="2">
    <location>
        <begin position="1"/>
        <end position="27"/>
    </location>
</feature>
<dbReference type="RefSeq" id="WP_106389734.1">
    <property type="nucleotide sequence ID" value="NZ_PVNK01000013.1"/>
</dbReference>
<dbReference type="EMBL" id="PVNK01000013">
    <property type="protein sequence ID" value="PRQ05434.1"/>
    <property type="molecule type" value="Genomic_DNA"/>
</dbReference>
<dbReference type="Proteomes" id="UP000237968">
    <property type="component" value="Unassembled WGS sequence"/>
</dbReference>
<evidence type="ECO:0000313" key="4">
    <source>
        <dbReference type="Proteomes" id="UP000237968"/>
    </source>
</evidence>
<protein>
    <submittedName>
        <fullName evidence="3">Uncharacterized protein</fullName>
    </submittedName>
</protein>
<dbReference type="AlphaFoldDB" id="A0A2S9YK12"/>
<sequence length="192" mass="20150">MRQSKLLRVCSSFSLFAIAGLVMPACANNSGDEAAKGKDGDAKQQAEPAKEVDKAAPIEGEPVEGEQKVGTQAGDGGAKNEQYALQIDPSEGVVGEEGKVNIRVVPSADWHINLEYPTKLSVTPPAGVEVAKAKLGKGDAVSLTEESCEFAVAFTPSEAGSKTFTGEFKFAVCQDTACVPKTEKLEFEVAVK</sequence>
<comment type="caution">
    <text evidence="3">The sequence shown here is derived from an EMBL/GenBank/DDBJ whole genome shotgun (WGS) entry which is preliminary data.</text>
</comment>
<evidence type="ECO:0000256" key="1">
    <source>
        <dbReference type="SAM" id="MobiDB-lite"/>
    </source>
</evidence>
<evidence type="ECO:0000313" key="3">
    <source>
        <dbReference type="EMBL" id="PRQ05434.1"/>
    </source>
</evidence>
<dbReference type="OrthoDB" id="5517573at2"/>
<keyword evidence="4" id="KW-1185">Reference proteome</keyword>